<protein>
    <submittedName>
        <fullName evidence="3">Ribosomal RNA large subunit methyltransferase H</fullName>
    </submittedName>
</protein>
<sequence length="544" mass="60968">MEGHITTLSPFLSPKSPTPLDLQSRRAIRHGFLSNRWGLYRSASASLSSASRQTYPKVVRGWSGLPLPRKRRPVEIAIDTTLVQEIQSKLGDNNGELRGDLYRLWHSVQGLTNKLDELLDEVVVSIDQFPERHANNSRVADHNHMEKTHGLEKARLKLGHRIQVDNLVKNMATDMERLQQLEQELEAANMRAEAAAGELAKTREEMDAQARLIRKDTVILTDRERVIKTAFQTLRASILEFSMSSAVQLGPLPDATGKTNNLCHSDIWNRASTRQRSFRVMAKIFQLLFRRILRPGLRAFGLQAILRSEERHDVPEPETRLRALEEELETHNVSNRALSSWIGATIDAAAPLINPERIVDGVADEIFEALSPVIRFAFTRNLDKVKGGVSVICQEAVRLKLAMRGTPGNYKIEVPSRDTETWGEPGCDNEMRALESGLWLQVIEHEVNPDTERKNGVVYSKRASGDIACIPFGALTKLEEGQAGTARKVILEKSWVVSKRVAGERKRKTEPSPVLDEQPAKRANPSRGISPANLARIKALMDAE</sequence>
<accession>A0A175W6P6</accession>
<dbReference type="VEuPathDB" id="FungiDB:MMYC01_205641"/>
<feature type="compositionally biased region" description="Polar residues" evidence="2">
    <location>
        <begin position="1"/>
        <end position="10"/>
    </location>
</feature>
<comment type="caution">
    <text evidence="3">The sequence shown here is derived from an EMBL/GenBank/DDBJ whole genome shotgun (WGS) entry which is preliminary data.</text>
</comment>
<keyword evidence="3" id="KW-0808">Transferase</keyword>
<reference evidence="3" key="2">
    <citation type="submission" date="2015-06" db="EMBL/GenBank/DDBJ databases">
        <authorList>
            <person name="Hoefler B.C."/>
            <person name="Straight P.D."/>
        </authorList>
    </citation>
    <scope>NUCLEOTIDE SEQUENCE [LARGE SCALE GENOMIC DNA]</scope>
    <source>
        <strain evidence="3">Mm55</strain>
    </source>
</reference>
<evidence type="ECO:0000256" key="2">
    <source>
        <dbReference type="SAM" id="MobiDB-lite"/>
    </source>
</evidence>
<feature type="region of interest" description="Disordered" evidence="2">
    <location>
        <begin position="1"/>
        <end position="20"/>
    </location>
</feature>
<organism evidence="3 5">
    <name type="scientific">Madurella mycetomatis</name>
    <dbReference type="NCBI Taxonomy" id="100816"/>
    <lineage>
        <taxon>Eukaryota</taxon>
        <taxon>Fungi</taxon>
        <taxon>Dikarya</taxon>
        <taxon>Ascomycota</taxon>
        <taxon>Pezizomycotina</taxon>
        <taxon>Sordariomycetes</taxon>
        <taxon>Sordariomycetidae</taxon>
        <taxon>Sordariales</taxon>
        <taxon>Sordariales incertae sedis</taxon>
        <taxon>Madurella</taxon>
    </lineage>
</organism>
<dbReference type="VEuPathDB" id="FungiDB:MMYC01_203423"/>
<evidence type="ECO:0000313" key="5">
    <source>
        <dbReference type="Proteomes" id="UP000078237"/>
    </source>
</evidence>
<reference evidence="3 5" key="3">
    <citation type="submission" date="2016-01" db="EMBL/GenBank/DDBJ databases">
        <title>Madurella mycetomatis genome sequencing.</title>
        <authorList>
            <person name="Van De Sande W."/>
        </authorList>
    </citation>
    <scope>NUCLEOTIDE SEQUENCE [LARGE SCALE GENOMIC DNA]</scope>
    <source>
        <strain evidence="3">Mm55</strain>
        <strain evidence="5">mm55</strain>
    </source>
</reference>
<evidence type="ECO:0000313" key="3">
    <source>
        <dbReference type="EMBL" id="KXX79232.1"/>
    </source>
</evidence>
<proteinExistence type="predicted"/>
<dbReference type="EMBL" id="LCTW02000071">
    <property type="protein sequence ID" value="KXX80009.1"/>
    <property type="molecule type" value="Genomic_DNA"/>
</dbReference>
<keyword evidence="5" id="KW-1185">Reference proteome</keyword>
<gene>
    <name evidence="4" type="ORF">MMYC01_203423</name>
    <name evidence="3" type="ORF">MMYC01_205641</name>
</gene>
<dbReference type="Proteomes" id="UP000078237">
    <property type="component" value="Unassembled WGS sequence"/>
</dbReference>
<evidence type="ECO:0000313" key="4">
    <source>
        <dbReference type="EMBL" id="KXX80009.1"/>
    </source>
</evidence>
<feature type="region of interest" description="Disordered" evidence="2">
    <location>
        <begin position="501"/>
        <end position="531"/>
    </location>
</feature>
<dbReference type="AlphaFoldDB" id="A0A175W6P6"/>
<evidence type="ECO:0000256" key="1">
    <source>
        <dbReference type="SAM" id="Coils"/>
    </source>
</evidence>
<dbReference type="OrthoDB" id="4583287at2759"/>
<dbReference type="EMBL" id="LCTW02000093">
    <property type="protein sequence ID" value="KXX79232.1"/>
    <property type="molecule type" value="Genomic_DNA"/>
</dbReference>
<reference evidence="5" key="1">
    <citation type="submission" date="2015-06" db="EMBL/GenBank/DDBJ databases">
        <authorList>
            <person name="van de Sande W.W.J."/>
        </authorList>
    </citation>
    <scope>NUCLEOTIDE SEQUENCE [LARGE SCALE GENOMIC DNA]</scope>
    <source>
        <strain evidence="5">mm55</strain>
    </source>
</reference>
<dbReference type="GO" id="GO:0008168">
    <property type="term" value="F:methyltransferase activity"/>
    <property type="evidence" value="ECO:0007669"/>
    <property type="project" value="UniProtKB-KW"/>
</dbReference>
<keyword evidence="3" id="KW-0489">Methyltransferase</keyword>
<feature type="compositionally biased region" description="Basic and acidic residues" evidence="2">
    <location>
        <begin position="501"/>
        <end position="510"/>
    </location>
</feature>
<name>A0A175W6P6_9PEZI</name>
<feature type="coiled-coil region" evidence="1">
    <location>
        <begin position="164"/>
        <end position="205"/>
    </location>
</feature>
<dbReference type="GO" id="GO:0032259">
    <property type="term" value="P:methylation"/>
    <property type="evidence" value="ECO:0007669"/>
    <property type="project" value="UniProtKB-KW"/>
</dbReference>
<keyword evidence="1" id="KW-0175">Coiled coil</keyword>